<dbReference type="InterPro" id="IPR001019">
    <property type="entry name" value="Gprotein_alpha_su"/>
</dbReference>
<evidence type="ECO:0000256" key="1">
    <source>
        <dbReference type="ARBA" id="ARBA00022741"/>
    </source>
</evidence>
<dbReference type="GO" id="GO:0031683">
    <property type="term" value="F:G-protein beta/gamma-subunit complex binding"/>
    <property type="evidence" value="ECO:0007669"/>
    <property type="project" value="InterPro"/>
</dbReference>
<dbReference type="PRINTS" id="PR00318">
    <property type="entry name" value="GPROTEINA"/>
</dbReference>
<dbReference type="InterPro" id="IPR011025">
    <property type="entry name" value="GproteinA_insert"/>
</dbReference>
<dbReference type="PANTHER" id="PTHR10218:SF360">
    <property type="entry name" value="GUANINE NUCLEOTIDE-BINDING PROTEIN SUBUNIT ALPHA HOMOLOG"/>
    <property type="match status" value="1"/>
</dbReference>
<evidence type="ECO:0000256" key="6">
    <source>
        <dbReference type="SAM" id="MobiDB-lite"/>
    </source>
</evidence>
<keyword evidence="5" id="KW-0479">Metal-binding</keyword>
<dbReference type="InterPro" id="IPR027417">
    <property type="entry name" value="P-loop_NTPase"/>
</dbReference>
<dbReference type="EMBL" id="NBII01000005">
    <property type="protein sequence ID" value="PAV18410.1"/>
    <property type="molecule type" value="Genomic_DNA"/>
</dbReference>
<protein>
    <submittedName>
        <fullName evidence="7">G-alpha subunit</fullName>
    </submittedName>
</protein>
<keyword evidence="8" id="KW-1185">Reference proteome</keyword>
<gene>
    <name evidence="7" type="ORF">PNOK_0525200</name>
</gene>
<dbReference type="Gene3D" id="3.40.50.300">
    <property type="entry name" value="P-loop containing nucleotide triphosphate hydrolases"/>
    <property type="match status" value="2"/>
</dbReference>
<feature type="compositionally biased region" description="Gly residues" evidence="6">
    <location>
        <begin position="278"/>
        <end position="291"/>
    </location>
</feature>
<dbReference type="InParanoid" id="A0A286UFP3"/>
<dbReference type="AlphaFoldDB" id="A0A286UFP3"/>
<name>A0A286UFP3_9AGAM</name>
<feature type="region of interest" description="Disordered" evidence="6">
    <location>
        <begin position="267"/>
        <end position="291"/>
    </location>
</feature>
<dbReference type="PANTHER" id="PTHR10218">
    <property type="entry name" value="GTP-BINDING PROTEIN ALPHA SUBUNIT"/>
    <property type="match status" value="1"/>
</dbReference>
<dbReference type="FunFam" id="3.40.50.300:FF:000720">
    <property type="entry name" value="Guanine nucleotide-binding protein G(k) subunit alpha"/>
    <property type="match status" value="1"/>
</dbReference>
<keyword evidence="2 4" id="KW-0342">GTP-binding</keyword>
<feature type="compositionally biased region" description="Low complexity" evidence="6">
    <location>
        <begin position="267"/>
        <end position="277"/>
    </location>
</feature>
<reference evidence="7 8" key="1">
    <citation type="journal article" date="2017" name="Mol. Ecol.">
        <title>Comparative and population genomic landscape of Phellinus noxius: A hypervariable fungus causing root rot in trees.</title>
        <authorList>
            <person name="Chung C.L."/>
            <person name="Lee T.J."/>
            <person name="Akiba M."/>
            <person name="Lee H.H."/>
            <person name="Kuo T.H."/>
            <person name="Liu D."/>
            <person name="Ke H.M."/>
            <person name="Yokoi T."/>
            <person name="Roa M.B."/>
            <person name="Lu M.J."/>
            <person name="Chang Y.Y."/>
            <person name="Ann P.J."/>
            <person name="Tsai J.N."/>
            <person name="Chen C.Y."/>
            <person name="Tzean S.S."/>
            <person name="Ota Y."/>
            <person name="Hattori T."/>
            <person name="Sahashi N."/>
            <person name="Liou R.F."/>
            <person name="Kikuchi T."/>
            <person name="Tsai I.J."/>
        </authorList>
    </citation>
    <scope>NUCLEOTIDE SEQUENCE [LARGE SCALE GENOMIC DNA]</scope>
    <source>
        <strain evidence="7 8">FFPRI411160</strain>
    </source>
</reference>
<keyword evidence="3" id="KW-0807">Transducer</keyword>
<keyword evidence="1 4" id="KW-0547">Nucleotide-binding</keyword>
<dbReference type="GO" id="GO:0001664">
    <property type="term" value="F:G protein-coupled receptor binding"/>
    <property type="evidence" value="ECO:0007669"/>
    <property type="project" value="TreeGrafter"/>
</dbReference>
<feature type="region of interest" description="Disordered" evidence="6">
    <location>
        <begin position="111"/>
        <end position="134"/>
    </location>
</feature>
<feature type="binding site" evidence="4">
    <location>
        <begin position="356"/>
        <end position="362"/>
    </location>
    <ligand>
        <name>GTP</name>
        <dbReference type="ChEBI" id="CHEBI:37565"/>
    </ligand>
</feature>
<comment type="caution">
    <text evidence="7">The sequence shown here is derived from an EMBL/GenBank/DDBJ whole genome shotgun (WGS) entry which is preliminary data.</text>
</comment>
<evidence type="ECO:0000313" key="7">
    <source>
        <dbReference type="EMBL" id="PAV18410.1"/>
    </source>
</evidence>
<dbReference type="GO" id="GO:0003924">
    <property type="term" value="F:GTPase activity"/>
    <property type="evidence" value="ECO:0007669"/>
    <property type="project" value="InterPro"/>
</dbReference>
<proteinExistence type="predicted"/>
<evidence type="ECO:0000256" key="3">
    <source>
        <dbReference type="ARBA" id="ARBA00023224"/>
    </source>
</evidence>
<feature type="compositionally biased region" description="Low complexity" evidence="6">
    <location>
        <begin position="180"/>
        <end position="194"/>
    </location>
</feature>
<accession>A0A286UFP3</accession>
<dbReference type="GO" id="GO:0046872">
    <property type="term" value="F:metal ion binding"/>
    <property type="evidence" value="ECO:0007669"/>
    <property type="project" value="UniProtKB-KW"/>
</dbReference>
<evidence type="ECO:0000313" key="8">
    <source>
        <dbReference type="Proteomes" id="UP000217199"/>
    </source>
</evidence>
<dbReference type="GO" id="GO:0005525">
    <property type="term" value="F:GTP binding"/>
    <property type="evidence" value="ECO:0007669"/>
    <property type="project" value="UniProtKB-KW"/>
</dbReference>
<keyword evidence="5" id="KW-0460">Magnesium</keyword>
<feature type="binding site" evidence="4">
    <location>
        <begin position="454"/>
        <end position="457"/>
    </location>
    <ligand>
        <name>GTP</name>
        <dbReference type="ChEBI" id="CHEBI:37565"/>
    </ligand>
</feature>
<dbReference type="OrthoDB" id="5817230at2759"/>
<organism evidence="7 8">
    <name type="scientific">Pyrrhoderma noxium</name>
    <dbReference type="NCBI Taxonomy" id="2282107"/>
    <lineage>
        <taxon>Eukaryota</taxon>
        <taxon>Fungi</taxon>
        <taxon>Dikarya</taxon>
        <taxon>Basidiomycota</taxon>
        <taxon>Agaricomycotina</taxon>
        <taxon>Agaricomycetes</taxon>
        <taxon>Hymenochaetales</taxon>
        <taxon>Hymenochaetaceae</taxon>
        <taxon>Pyrrhoderma</taxon>
    </lineage>
</organism>
<feature type="compositionally biased region" description="Low complexity" evidence="6">
    <location>
        <begin position="111"/>
        <end position="126"/>
    </location>
</feature>
<dbReference type="SMART" id="SM00275">
    <property type="entry name" value="G_alpha"/>
    <property type="match status" value="1"/>
</dbReference>
<dbReference type="PROSITE" id="PS51882">
    <property type="entry name" value="G_ALPHA"/>
    <property type="match status" value="1"/>
</dbReference>
<evidence type="ECO:0000256" key="2">
    <source>
        <dbReference type="ARBA" id="ARBA00023134"/>
    </source>
</evidence>
<feature type="binding site" evidence="5">
    <location>
        <position position="362"/>
    </location>
    <ligand>
        <name>Mg(2+)</name>
        <dbReference type="ChEBI" id="CHEBI:18420"/>
    </ligand>
</feature>
<dbReference type="GO" id="GO:0005737">
    <property type="term" value="C:cytoplasm"/>
    <property type="evidence" value="ECO:0007669"/>
    <property type="project" value="TreeGrafter"/>
</dbReference>
<evidence type="ECO:0000256" key="5">
    <source>
        <dbReference type="PIRSR" id="PIRSR601019-2"/>
    </source>
</evidence>
<feature type="region of interest" description="Disordered" evidence="6">
    <location>
        <begin position="180"/>
        <end position="202"/>
    </location>
</feature>
<dbReference type="GO" id="GO:0007188">
    <property type="term" value="P:adenylate cyclase-modulating G protein-coupled receptor signaling pathway"/>
    <property type="evidence" value="ECO:0007669"/>
    <property type="project" value="TreeGrafter"/>
</dbReference>
<dbReference type="Pfam" id="PF00503">
    <property type="entry name" value="G-alpha"/>
    <property type="match status" value="1"/>
</dbReference>
<dbReference type="SUPFAM" id="SSF52540">
    <property type="entry name" value="P-loop containing nucleoside triphosphate hydrolases"/>
    <property type="match status" value="1"/>
</dbReference>
<dbReference type="Proteomes" id="UP000217199">
    <property type="component" value="Unassembled WGS sequence"/>
</dbReference>
<dbReference type="GO" id="GO:0005834">
    <property type="term" value="C:heterotrimeric G-protein complex"/>
    <property type="evidence" value="ECO:0007669"/>
    <property type="project" value="TreeGrafter"/>
</dbReference>
<evidence type="ECO:0000256" key="4">
    <source>
        <dbReference type="PIRSR" id="PIRSR601019-1"/>
    </source>
</evidence>
<sequence>MAVATSYSDLQPVRRIDEAEAARISNKIDEELKAEKEMLKRRKASKRDVKVMLLGQAESGKSTLQKQFQLYYASSQLDKERPAWRPVVHFNIIKAVRMILEELDYEFTQTPTSANTTTTTATTTTARSQPVPPLPPLPPMSATARGKLPAIPGSGAAYTAARAAAANGGAGYASNTNANGSGYESSSNSSHNNHNGGGGGWQDDLAQLRTKLLPLVAVEDALARDLSGGVSVTGVSGRSGVFVRSGWQALVAPVSVRGWFGNGGGNNNSNLNSNGNGNQNGNGNAGASGGGPPVNDLVARMLAATKEEVAALWRHPNVRSIIRSRKLRLDESASFFLENVHRIAEPDYLPATEDILNVRLQTLGVKEHSFDISLSGTRVNWLLYDVGGARGQRHAWVPYFDDATAIIFLAPISAFDQYLEEDPRTNRIDDSLQLFTAICSNKLLKKTHLVLLLNKTDLLRQKLNAGIKVRKYITSYGNRPNTYEDVSEYFRAHFLQVHRRNDVSKRALYAHFTSMLDIKATQKIIVNVGEAIIRSYIADAGLT</sequence>
<dbReference type="SUPFAM" id="SSF47895">
    <property type="entry name" value="Transducin (alpha subunit), insertion domain"/>
    <property type="match status" value="1"/>
</dbReference>
<dbReference type="STRING" id="2282107.A0A286UFP3"/>